<dbReference type="EMBL" id="JAIWYP010000001">
    <property type="protein sequence ID" value="KAH3881404.1"/>
    <property type="molecule type" value="Genomic_DNA"/>
</dbReference>
<evidence type="ECO:0000313" key="2">
    <source>
        <dbReference type="Proteomes" id="UP000828390"/>
    </source>
</evidence>
<dbReference type="AlphaFoldDB" id="A0A9D4MT19"/>
<name>A0A9D4MT19_DREPO</name>
<gene>
    <name evidence="1" type="ORF">DPMN_005330</name>
</gene>
<evidence type="ECO:0000313" key="1">
    <source>
        <dbReference type="EMBL" id="KAH3881404.1"/>
    </source>
</evidence>
<organism evidence="1 2">
    <name type="scientific">Dreissena polymorpha</name>
    <name type="common">Zebra mussel</name>
    <name type="synonym">Mytilus polymorpha</name>
    <dbReference type="NCBI Taxonomy" id="45954"/>
    <lineage>
        <taxon>Eukaryota</taxon>
        <taxon>Metazoa</taxon>
        <taxon>Spiralia</taxon>
        <taxon>Lophotrochozoa</taxon>
        <taxon>Mollusca</taxon>
        <taxon>Bivalvia</taxon>
        <taxon>Autobranchia</taxon>
        <taxon>Heteroconchia</taxon>
        <taxon>Euheterodonta</taxon>
        <taxon>Imparidentia</taxon>
        <taxon>Neoheterodontei</taxon>
        <taxon>Myida</taxon>
        <taxon>Dreissenoidea</taxon>
        <taxon>Dreissenidae</taxon>
        <taxon>Dreissena</taxon>
    </lineage>
</organism>
<comment type="caution">
    <text evidence="1">The sequence shown here is derived from an EMBL/GenBank/DDBJ whole genome shotgun (WGS) entry which is preliminary data.</text>
</comment>
<reference evidence="1" key="2">
    <citation type="submission" date="2020-11" db="EMBL/GenBank/DDBJ databases">
        <authorList>
            <person name="McCartney M.A."/>
            <person name="Auch B."/>
            <person name="Kono T."/>
            <person name="Mallez S."/>
            <person name="Becker A."/>
            <person name="Gohl D.M."/>
            <person name="Silverstein K.A.T."/>
            <person name="Koren S."/>
            <person name="Bechman K.B."/>
            <person name="Herman A."/>
            <person name="Abrahante J.E."/>
            <person name="Garbe J."/>
        </authorList>
    </citation>
    <scope>NUCLEOTIDE SEQUENCE</scope>
    <source>
        <strain evidence="1">Duluth1</strain>
        <tissue evidence="1">Whole animal</tissue>
    </source>
</reference>
<keyword evidence="2" id="KW-1185">Reference proteome</keyword>
<protein>
    <submittedName>
        <fullName evidence="1">Uncharacterized protein</fullName>
    </submittedName>
</protein>
<proteinExistence type="predicted"/>
<accession>A0A9D4MT19</accession>
<sequence>MQVEFDVGSSITEPSYATSIIEPVSSTLPENLGDYPYVATACPASPGLPEGSSP</sequence>
<reference evidence="1" key="1">
    <citation type="journal article" date="2019" name="bioRxiv">
        <title>The Genome of the Zebra Mussel, Dreissena polymorpha: A Resource for Invasive Species Research.</title>
        <authorList>
            <person name="McCartney M.A."/>
            <person name="Auch B."/>
            <person name="Kono T."/>
            <person name="Mallez S."/>
            <person name="Zhang Y."/>
            <person name="Obille A."/>
            <person name="Becker A."/>
            <person name="Abrahante J.E."/>
            <person name="Garbe J."/>
            <person name="Badalamenti J.P."/>
            <person name="Herman A."/>
            <person name="Mangelson H."/>
            <person name="Liachko I."/>
            <person name="Sullivan S."/>
            <person name="Sone E.D."/>
            <person name="Koren S."/>
            <person name="Silverstein K.A.T."/>
            <person name="Beckman K.B."/>
            <person name="Gohl D.M."/>
        </authorList>
    </citation>
    <scope>NUCLEOTIDE SEQUENCE</scope>
    <source>
        <strain evidence="1">Duluth1</strain>
        <tissue evidence="1">Whole animal</tissue>
    </source>
</reference>
<dbReference type="Proteomes" id="UP000828390">
    <property type="component" value="Unassembled WGS sequence"/>
</dbReference>